<keyword evidence="2" id="KW-1185">Reference proteome</keyword>
<dbReference type="AlphaFoldDB" id="A0AAV7HN19"/>
<comment type="caution">
    <text evidence="1">The sequence shown here is derived from an EMBL/GenBank/DDBJ whole genome shotgun (WGS) entry which is preliminary data.</text>
</comment>
<dbReference type="EMBL" id="JAGFBR010000002">
    <property type="protein sequence ID" value="KAH0469540.1"/>
    <property type="molecule type" value="Genomic_DNA"/>
</dbReference>
<name>A0AAV7HN19_DENCH</name>
<organism evidence="1 2">
    <name type="scientific">Dendrobium chrysotoxum</name>
    <name type="common">Orchid</name>
    <dbReference type="NCBI Taxonomy" id="161865"/>
    <lineage>
        <taxon>Eukaryota</taxon>
        <taxon>Viridiplantae</taxon>
        <taxon>Streptophyta</taxon>
        <taxon>Embryophyta</taxon>
        <taxon>Tracheophyta</taxon>
        <taxon>Spermatophyta</taxon>
        <taxon>Magnoliopsida</taxon>
        <taxon>Liliopsida</taxon>
        <taxon>Asparagales</taxon>
        <taxon>Orchidaceae</taxon>
        <taxon>Epidendroideae</taxon>
        <taxon>Malaxideae</taxon>
        <taxon>Dendrobiinae</taxon>
        <taxon>Dendrobium</taxon>
    </lineage>
</organism>
<accession>A0AAV7HN19</accession>
<evidence type="ECO:0000313" key="2">
    <source>
        <dbReference type="Proteomes" id="UP000775213"/>
    </source>
</evidence>
<sequence length="68" mass="7756">MERAILRKKMDWAALKDWQKYMPKFRAELGYALCLTIKILEAAIGRVIRVRASMGQSTTFVASGHLSK</sequence>
<reference evidence="1 2" key="1">
    <citation type="journal article" date="2021" name="Hortic Res">
        <title>Chromosome-scale assembly of the Dendrobium chrysotoxum genome enhances the understanding of orchid evolution.</title>
        <authorList>
            <person name="Zhang Y."/>
            <person name="Zhang G.Q."/>
            <person name="Zhang D."/>
            <person name="Liu X.D."/>
            <person name="Xu X.Y."/>
            <person name="Sun W.H."/>
            <person name="Yu X."/>
            <person name="Zhu X."/>
            <person name="Wang Z.W."/>
            <person name="Zhao X."/>
            <person name="Zhong W.Y."/>
            <person name="Chen H."/>
            <person name="Yin W.L."/>
            <person name="Huang T."/>
            <person name="Niu S.C."/>
            <person name="Liu Z.J."/>
        </authorList>
    </citation>
    <scope>NUCLEOTIDE SEQUENCE [LARGE SCALE GENOMIC DNA]</scope>
    <source>
        <strain evidence="1">Lindl</strain>
    </source>
</reference>
<evidence type="ECO:0000313" key="1">
    <source>
        <dbReference type="EMBL" id="KAH0469540.1"/>
    </source>
</evidence>
<gene>
    <name evidence="1" type="ORF">IEQ34_001098</name>
</gene>
<proteinExistence type="predicted"/>
<dbReference type="Proteomes" id="UP000775213">
    <property type="component" value="Unassembled WGS sequence"/>
</dbReference>
<protein>
    <submittedName>
        <fullName evidence="1">Uncharacterized protein</fullName>
    </submittedName>
</protein>